<protein>
    <recommendedName>
        <fullName evidence="3">CdiI immunity protein domain-containing protein</fullName>
    </recommendedName>
</protein>
<keyword evidence="2" id="KW-1185">Reference proteome</keyword>
<organism evidence="1 2">
    <name type="scientific">Methylobacterium symbioticum</name>
    <dbReference type="NCBI Taxonomy" id="2584084"/>
    <lineage>
        <taxon>Bacteria</taxon>
        <taxon>Pseudomonadati</taxon>
        <taxon>Pseudomonadota</taxon>
        <taxon>Alphaproteobacteria</taxon>
        <taxon>Hyphomicrobiales</taxon>
        <taxon>Methylobacteriaceae</taxon>
        <taxon>Methylobacterium</taxon>
    </lineage>
</organism>
<accession>A0A509EHV3</accession>
<evidence type="ECO:0000313" key="1">
    <source>
        <dbReference type="EMBL" id="VUD73957.1"/>
    </source>
</evidence>
<dbReference type="EMBL" id="CABFPH010000094">
    <property type="protein sequence ID" value="VUD73957.1"/>
    <property type="molecule type" value="Genomic_DNA"/>
</dbReference>
<dbReference type="Proteomes" id="UP000410984">
    <property type="component" value="Unassembled WGS sequence"/>
</dbReference>
<dbReference type="AlphaFoldDB" id="A0A509EHV3"/>
<gene>
    <name evidence="1" type="ORF">MET9862_04580</name>
</gene>
<name>A0A509EHV3_9HYPH</name>
<proteinExistence type="predicted"/>
<reference evidence="1 2" key="1">
    <citation type="submission" date="2019-06" db="EMBL/GenBank/DDBJ databases">
        <authorList>
            <person name="Rodrigo-Torres L."/>
            <person name="Arahal R. D."/>
            <person name="Lucena T."/>
        </authorList>
    </citation>
    <scope>NUCLEOTIDE SEQUENCE [LARGE SCALE GENOMIC DNA]</scope>
    <source>
        <strain evidence="1 2">SB0023/3</strain>
    </source>
</reference>
<evidence type="ECO:0000313" key="2">
    <source>
        <dbReference type="Proteomes" id="UP000410984"/>
    </source>
</evidence>
<evidence type="ECO:0008006" key="3">
    <source>
        <dbReference type="Google" id="ProtNLM"/>
    </source>
</evidence>
<sequence length="111" mass="13130">MSIRTRKRNRARRRLGRLPPTPEFLRFGSHFHQDIDLLHDSIEEVVSSAISVFRGEDRRRLRDFIGQVLESDLSPDELSKLWGLTRSDWRFDPRSLRIILALAHDRLRKGL</sequence>